<dbReference type="NCBIfam" id="TIGR00553">
    <property type="entry name" value="pabB"/>
    <property type="match status" value="1"/>
</dbReference>
<keyword evidence="4" id="KW-0315">Glutamine amidotransferase</keyword>
<sequence>MVNGRGFSLKRTLIIDNYDSFTYNLVQLVAAASGIDPIVVHNDALSESELRKLEFDAVILSPGPGRPERRRDFGLCETVLRAYRKPVLGVCLGHQGIGHVSGATVTHAPEPMHGRISKIRHNGKHLFKDLPSPFNATRYHSLIISDLPPCLEVDAMTEDGIVMGIHHKELPLWGVQFHPESIASEHGDRIIGNFLALAEDYLTSAQPAGVSREATAPVTASNRLKPMFKELAEGLSSEACFELLYGRAKDAFWLDSSSHARQQGRYSFMGDDQGPHSEMISYDVSSGVVEVTAKAGIQRFEESIFDYLARRMKDVEFIDNLDMPVPFKGGYVGYLGYELKADCGGQKAHESRTADAKMIFADRFVAYDHQHDRAWMVCLVEPGQEASARAWFQSIEVRLREGRLNPALGQVPALPEMPAETEPWTLRHSRDAYLDCIGRSLREIADGESYEICLCNEWTRTYRKDPLATYNLLRSINPAPYSAFLRFDTLRILSCSPERMVHISKEGMVNCKPIKGTIARGKTEAEDIALKEKLHGSEKDQAENLMIVDLIRNDLNRVCRTGTVAVPKLCAIESFATVHQMVSTVVGELRNSETAVSCVRSLFPGGSMTGAPKIRTMEIIDTLEAGPRGIYSGAIGYFSLDGAVDLNIVIRTVVLDGNHASLGAGGAIIALSDPADEFDETMLKGAVLRNTLMALDPAEVQAVSAECPLEAK</sequence>
<keyword evidence="8" id="KW-0032">Aminotransferase</keyword>
<dbReference type="PRINTS" id="PR00096">
    <property type="entry name" value="GATASE"/>
</dbReference>
<dbReference type="Gene3D" id="3.40.50.880">
    <property type="match status" value="1"/>
</dbReference>
<evidence type="ECO:0000313" key="8">
    <source>
        <dbReference type="EMBL" id="MCZ0964000.1"/>
    </source>
</evidence>
<comment type="caution">
    <text evidence="8">The sequence shown here is derived from an EMBL/GenBank/DDBJ whole genome shotgun (WGS) entry which is preliminary data.</text>
</comment>
<dbReference type="InterPro" id="IPR005802">
    <property type="entry name" value="ADC_synth_comp_1"/>
</dbReference>
<dbReference type="InterPro" id="IPR015890">
    <property type="entry name" value="Chorismate_C"/>
</dbReference>
<name>A0ABT4JAB6_9RHOB</name>
<dbReference type="PRINTS" id="PR00099">
    <property type="entry name" value="CPSGATASE"/>
</dbReference>
<dbReference type="RefSeq" id="WP_268944097.1">
    <property type="nucleotide sequence ID" value="NZ_JAPTYD010000061.1"/>
</dbReference>
<dbReference type="SUPFAM" id="SSF56322">
    <property type="entry name" value="ADC synthase"/>
    <property type="match status" value="1"/>
</dbReference>
<protein>
    <recommendedName>
        <fullName evidence="2">aminodeoxychorismate synthase</fullName>
        <ecNumber evidence="2">2.6.1.85</ecNumber>
    </recommendedName>
</protein>
<dbReference type="PROSITE" id="PS51273">
    <property type="entry name" value="GATASE_TYPE_1"/>
    <property type="match status" value="1"/>
</dbReference>
<dbReference type="Proteomes" id="UP001149822">
    <property type="component" value="Unassembled WGS sequence"/>
</dbReference>
<feature type="domain" description="Anthranilate synthase component I N-terminal" evidence="7">
    <location>
        <begin position="241"/>
        <end position="375"/>
    </location>
</feature>
<dbReference type="InterPro" id="IPR006221">
    <property type="entry name" value="TrpG/PapA_dom"/>
</dbReference>
<dbReference type="InterPro" id="IPR017926">
    <property type="entry name" value="GATASE"/>
</dbReference>
<dbReference type="Pfam" id="PF04715">
    <property type="entry name" value="Anth_synt_I_N"/>
    <property type="match status" value="1"/>
</dbReference>
<dbReference type="PRINTS" id="PR00097">
    <property type="entry name" value="ANTSNTHASEII"/>
</dbReference>
<reference evidence="8" key="1">
    <citation type="submission" date="2022-12" db="EMBL/GenBank/DDBJ databases">
        <title>Paracoccus sp. EF6 isolated from a lake water.</title>
        <authorList>
            <person name="Liu H."/>
        </authorList>
    </citation>
    <scope>NUCLEOTIDE SEQUENCE</scope>
    <source>
        <strain evidence="8">EF6</strain>
    </source>
</reference>
<accession>A0ABT4JAB6</accession>
<gene>
    <name evidence="8" type="primary">pabB</name>
    <name evidence="8" type="ORF">OU682_20620</name>
</gene>
<dbReference type="EMBL" id="JAPTYD010000061">
    <property type="protein sequence ID" value="MCZ0964000.1"/>
    <property type="molecule type" value="Genomic_DNA"/>
</dbReference>
<evidence type="ECO:0000259" key="5">
    <source>
        <dbReference type="Pfam" id="PF00117"/>
    </source>
</evidence>
<evidence type="ECO:0000256" key="2">
    <source>
        <dbReference type="ARBA" id="ARBA00013139"/>
    </source>
</evidence>
<dbReference type="Pfam" id="PF00425">
    <property type="entry name" value="Chorismate_bind"/>
    <property type="match status" value="1"/>
</dbReference>
<evidence type="ECO:0000256" key="1">
    <source>
        <dbReference type="ARBA" id="ARBA00005970"/>
    </source>
</evidence>
<dbReference type="CDD" id="cd01743">
    <property type="entry name" value="GATase1_Anthranilate_Synthase"/>
    <property type="match status" value="1"/>
</dbReference>
<dbReference type="InterPro" id="IPR005801">
    <property type="entry name" value="ADC_synthase"/>
</dbReference>
<evidence type="ECO:0000256" key="4">
    <source>
        <dbReference type="ARBA" id="ARBA00022962"/>
    </source>
</evidence>
<dbReference type="Gene3D" id="3.60.120.10">
    <property type="entry name" value="Anthranilate synthase"/>
    <property type="match status" value="1"/>
</dbReference>
<dbReference type="PANTHER" id="PTHR11236">
    <property type="entry name" value="AMINOBENZOATE/ANTHRANILATE SYNTHASE"/>
    <property type="match status" value="1"/>
</dbReference>
<dbReference type="InterPro" id="IPR019999">
    <property type="entry name" value="Anth_synth_I-like"/>
</dbReference>
<evidence type="ECO:0000259" key="7">
    <source>
        <dbReference type="Pfam" id="PF04715"/>
    </source>
</evidence>
<dbReference type="SUPFAM" id="SSF52317">
    <property type="entry name" value="Class I glutamine amidotransferase-like"/>
    <property type="match status" value="1"/>
</dbReference>
<dbReference type="InterPro" id="IPR029062">
    <property type="entry name" value="Class_I_gatase-like"/>
</dbReference>
<evidence type="ECO:0000256" key="3">
    <source>
        <dbReference type="ARBA" id="ARBA00022679"/>
    </source>
</evidence>
<dbReference type="EC" id="2.6.1.85" evidence="2"/>
<comment type="similarity">
    <text evidence="1">In the C-terminal section; belongs to the anthranilate synthase component I family.</text>
</comment>
<dbReference type="PANTHER" id="PTHR11236:SF18">
    <property type="entry name" value="AMINODEOXYCHORISMATE SYNTHASE"/>
    <property type="match status" value="1"/>
</dbReference>
<proteinExistence type="inferred from homology"/>
<dbReference type="Pfam" id="PF00117">
    <property type="entry name" value="GATase"/>
    <property type="match status" value="1"/>
</dbReference>
<feature type="domain" description="Chorismate-utilising enzyme C-terminal" evidence="6">
    <location>
        <begin position="430"/>
        <end position="684"/>
    </location>
</feature>
<organism evidence="8 9">
    <name type="scientific">Paracoccus benzoatiresistens</name>
    <dbReference type="NCBI Taxonomy" id="2997341"/>
    <lineage>
        <taxon>Bacteria</taxon>
        <taxon>Pseudomonadati</taxon>
        <taxon>Pseudomonadota</taxon>
        <taxon>Alphaproteobacteria</taxon>
        <taxon>Rhodobacterales</taxon>
        <taxon>Paracoccaceae</taxon>
        <taxon>Paracoccus</taxon>
    </lineage>
</organism>
<dbReference type="GO" id="GO:0046820">
    <property type="term" value="F:4-amino-4-deoxychorismate synthase activity"/>
    <property type="evidence" value="ECO:0007669"/>
    <property type="project" value="UniProtKB-EC"/>
</dbReference>
<evidence type="ECO:0000259" key="6">
    <source>
        <dbReference type="Pfam" id="PF00425"/>
    </source>
</evidence>
<keyword evidence="3 8" id="KW-0808">Transferase</keyword>
<feature type="domain" description="Glutamine amidotransferase" evidence="5">
    <location>
        <begin position="13"/>
        <end position="195"/>
    </location>
</feature>
<dbReference type="InterPro" id="IPR006805">
    <property type="entry name" value="Anth_synth_I_N"/>
</dbReference>
<keyword evidence="9" id="KW-1185">Reference proteome</keyword>
<dbReference type="NCBIfam" id="TIGR00566">
    <property type="entry name" value="trpG_papA"/>
    <property type="match status" value="1"/>
</dbReference>
<evidence type="ECO:0000313" key="9">
    <source>
        <dbReference type="Proteomes" id="UP001149822"/>
    </source>
</evidence>